<dbReference type="Pfam" id="PF01545">
    <property type="entry name" value="Cation_efflux"/>
    <property type="match status" value="1"/>
</dbReference>
<keyword evidence="3" id="KW-0813">Transport</keyword>
<evidence type="ECO:0000256" key="14">
    <source>
        <dbReference type="SAM" id="Phobius"/>
    </source>
</evidence>
<accession>A0A671PS16</accession>
<evidence type="ECO:0000256" key="9">
    <source>
        <dbReference type="ARBA" id="ARBA00023065"/>
    </source>
</evidence>
<evidence type="ECO:0000256" key="6">
    <source>
        <dbReference type="ARBA" id="ARBA00022906"/>
    </source>
</evidence>
<dbReference type="GO" id="GO:0005794">
    <property type="term" value="C:Golgi apparatus"/>
    <property type="evidence" value="ECO:0007669"/>
    <property type="project" value="UniProtKB-SubCell"/>
</dbReference>
<reference evidence="16" key="2">
    <citation type="submission" date="2025-09" db="UniProtKB">
        <authorList>
            <consortium name="Ensembl"/>
        </authorList>
    </citation>
    <scope>IDENTIFICATION</scope>
</reference>
<evidence type="ECO:0000256" key="12">
    <source>
        <dbReference type="ARBA" id="ARBA00045455"/>
    </source>
</evidence>
<feature type="transmembrane region" description="Helical" evidence="14">
    <location>
        <begin position="135"/>
        <end position="152"/>
    </location>
</feature>
<keyword evidence="8" id="KW-0333">Golgi apparatus</keyword>
<feature type="transmembrane region" description="Helical" evidence="14">
    <location>
        <begin position="299"/>
        <end position="317"/>
    </location>
</feature>
<comment type="similarity">
    <text evidence="2">Belongs to the cation diffusion facilitator (CDF) transporter (TC 2.A.4) family. SLC30A subfamily.</text>
</comment>
<keyword evidence="17" id="KW-1185">Reference proteome</keyword>
<evidence type="ECO:0000256" key="10">
    <source>
        <dbReference type="ARBA" id="ARBA00023136"/>
    </source>
</evidence>
<dbReference type="InterPro" id="IPR002524">
    <property type="entry name" value="Cation_efflux"/>
</dbReference>
<dbReference type="InterPro" id="IPR058533">
    <property type="entry name" value="Cation_efflux_TM"/>
</dbReference>
<dbReference type="FunFam" id="1.20.1510.10:FF:000009">
    <property type="entry name" value="zinc transporter 6 isoform X1"/>
    <property type="match status" value="1"/>
</dbReference>
<comment type="function">
    <text evidence="12">Has probably no intrinsic transporter activity but together with SLC30A5 forms a functional zinc ion:proton antiporter heterodimer, mediating zinc entry into the lumen of organelles along the secretory pathway. As part of that zinc ion:proton antiporter, contributes to zinc ion homeostasis within the early secretory pathway and regulates the activation and folding of enzymes like alkaline phosphatases and enzymes involved in phosphatidylinositol glycan anchor biosynthesis.</text>
</comment>
<proteinExistence type="inferred from homology"/>
<protein>
    <recommendedName>
        <fullName evidence="15">Cation efflux protein transmembrane domain-containing protein</fullName>
    </recommendedName>
</protein>
<dbReference type="AlphaFoldDB" id="A0A671PS16"/>
<feature type="region of interest" description="Disordered" evidence="13">
    <location>
        <begin position="530"/>
        <end position="549"/>
    </location>
</feature>
<keyword evidence="6" id="KW-0864">Zinc transport</keyword>
<dbReference type="InterPro" id="IPR052005">
    <property type="entry name" value="CDF_SLC30A"/>
</dbReference>
<keyword evidence="4 14" id="KW-0812">Transmembrane</keyword>
<gene>
    <name evidence="16" type="primary">slc30a6</name>
</gene>
<comment type="subcellular location">
    <subcellularLocation>
        <location evidence="1">Golgi apparatus</location>
        <location evidence="1">trans-Golgi network membrane</location>
        <topology evidence="1">Multi-pass membrane protein</topology>
    </subcellularLocation>
</comment>
<sequence length="549" mass="60404">GSNTPSSNPYHIHVSDYYSRSLSNKPDVVPSGVTERKVSPSDKPDMVALDVISIKESDAPVHRKKREADTCVLGTIHPFRKTHRSVLGRFAQEFSLVTSDRRSWRILLFAVLNLICTACLLMWCSSTNSMGEHSQHTLPSILITCLLSFWVTMKKPSQVYSFGFERLEVLAVFASTVLVQLGALFILKESVERFVEQPEVHTGRLLVGTFVALFFNLLTLLSVKNKPFVFVSEAASTSWLQEHVADLSRSLCGLIPALSSVLLPRMNPFVLINLAGACALGITYMLIEINNYNAMDTASAMAIALMIFGTMYPMSVYSGKVLLQTTPSHVIGQLDKLLREVSTLDGVLEVRNEHFWTIGFGSLAGSVHVRIRRDADEQMVLAHVTNRLNTLVSTLTVQIFKDDWARHSLTSSTLPTGSLSLSEYVTSAGFPPVMSKQHDELNPATSTPAKLSSPPPEFSFNTPGKHIQPVVFQTAHQHRPFNAPLSYGMPPYSSMLNQGFAHPSDGPAMRLGFGVGARMPSVQGYRTVNAAPHRYGSSLPSSQTGQQRP</sequence>
<evidence type="ECO:0000256" key="5">
    <source>
        <dbReference type="ARBA" id="ARBA00022833"/>
    </source>
</evidence>
<evidence type="ECO:0000256" key="11">
    <source>
        <dbReference type="ARBA" id="ARBA00038600"/>
    </source>
</evidence>
<name>A0A671PS16_9TELE</name>
<evidence type="ECO:0000256" key="3">
    <source>
        <dbReference type="ARBA" id="ARBA00022448"/>
    </source>
</evidence>
<feature type="region of interest" description="Disordered" evidence="13">
    <location>
        <begin position="21"/>
        <end position="41"/>
    </location>
</feature>
<dbReference type="Ensembl" id="ENSSANT00000065900.1">
    <property type="protein sequence ID" value="ENSSANP00000061964.1"/>
    <property type="gene ID" value="ENSSANG00000030650.1"/>
</dbReference>
<keyword evidence="5" id="KW-0862">Zinc</keyword>
<feature type="compositionally biased region" description="Polar residues" evidence="13">
    <location>
        <begin position="538"/>
        <end position="549"/>
    </location>
</feature>
<organism evidence="16 17">
    <name type="scientific">Sinocyclocheilus anshuiensis</name>
    <dbReference type="NCBI Taxonomy" id="1608454"/>
    <lineage>
        <taxon>Eukaryota</taxon>
        <taxon>Metazoa</taxon>
        <taxon>Chordata</taxon>
        <taxon>Craniata</taxon>
        <taxon>Vertebrata</taxon>
        <taxon>Euteleostomi</taxon>
        <taxon>Actinopterygii</taxon>
        <taxon>Neopterygii</taxon>
        <taxon>Teleostei</taxon>
        <taxon>Ostariophysi</taxon>
        <taxon>Cypriniformes</taxon>
        <taxon>Cyprinidae</taxon>
        <taxon>Cyprininae</taxon>
        <taxon>Sinocyclocheilus</taxon>
    </lineage>
</organism>
<feature type="transmembrane region" description="Helical" evidence="14">
    <location>
        <begin position="164"/>
        <end position="185"/>
    </location>
</feature>
<evidence type="ECO:0000256" key="7">
    <source>
        <dbReference type="ARBA" id="ARBA00022989"/>
    </source>
</evidence>
<feature type="transmembrane region" description="Helical" evidence="14">
    <location>
        <begin position="205"/>
        <end position="223"/>
    </location>
</feature>
<evidence type="ECO:0000256" key="4">
    <source>
        <dbReference type="ARBA" id="ARBA00022692"/>
    </source>
</evidence>
<keyword evidence="9" id="KW-0406">Ion transport</keyword>
<dbReference type="PANTHER" id="PTHR46531:SF1">
    <property type="entry name" value="ZINC TRANSPORTER 6"/>
    <property type="match status" value="1"/>
</dbReference>
<comment type="subunit">
    <text evidence="11">Heterodimer with SLC30A5; form a functional zinc ion transmembrane transporter.</text>
</comment>
<feature type="domain" description="Cation efflux protein transmembrane" evidence="15">
    <location>
        <begin position="106"/>
        <end position="323"/>
    </location>
</feature>
<dbReference type="InterPro" id="IPR027469">
    <property type="entry name" value="Cation_efflux_TMD_sf"/>
</dbReference>
<evidence type="ECO:0000259" key="15">
    <source>
        <dbReference type="Pfam" id="PF01545"/>
    </source>
</evidence>
<dbReference type="GO" id="GO:0005385">
    <property type="term" value="F:zinc ion transmembrane transporter activity"/>
    <property type="evidence" value="ECO:0007669"/>
    <property type="project" value="UniProtKB-ARBA"/>
</dbReference>
<dbReference type="Proteomes" id="UP000472260">
    <property type="component" value="Unassembled WGS sequence"/>
</dbReference>
<dbReference type="NCBIfam" id="TIGR01297">
    <property type="entry name" value="CDF"/>
    <property type="match status" value="1"/>
</dbReference>
<evidence type="ECO:0000256" key="8">
    <source>
        <dbReference type="ARBA" id="ARBA00023034"/>
    </source>
</evidence>
<dbReference type="Gene3D" id="1.20.1510.10">
    <property type="entry name" value="Cation efflux protein transmembrane domain"/>
    <property type="match status" value="1"/>
</dbReference>
<keyword evidence="7 14" id="KW-1133">Transmembrane helix</keyword>
<dbReference type="GO" id="GO:0016020">
    <property type="term" value="C:membrane"/>
    <property type="evidence" value="ECO:0007669"/>
    <property type="project" value="InterPro"/>
</dbReference>
<evidence type="ECO:0000256" key="13">
    <source>
        <dbReference type="SAM" id="MobiDB-lite"/>
    </source>
</evidence>
<evidence type="ECO:0000313" key="17">
    <source>
        <dbReference type="Proteomes" id="UP000472260"/>
    </source>
</evidence>
<reference evidence="16" key="1">
    <citation type="submission" date="2025-08" db="UniProtKB">
        <authorList>
            <consortium name="Ensembl"/>
        </authorList>
    </citation>
    <scope>IDENTIFICATION</scope>
</reference>
<dbReference type="SUPFAM" id="SSF161111">
    <property type="entry name" value="Cation efflux protein transmembrane domain-like"/>
    <property type="match status" value="1"/>
</dbReference>
<evidence type="ECO:0000313" key="16">
    <source>
        <dbReference type="Ensembl" id="ENSSANP00000061964.1"/>
    </source>
</evidence>
<dbReference type="PANTHER" id="PTHR46531">
    <property type="entry name" value="ZINC TRANSPORTER 6"/>
    <property type="match status" value="1"/>
</dbReference>
<feature type="transmembrane region" description="Helical" evidence="14">
    <location>
        <begin position="106"/>
        <end position="123"/>
    </location>
</feature>
<feature type="transmembrane region" description="Helical" evidence="14">
    <location>
        <begin position="269"/>
        <end position="287"/>
    </location>
</feature>
<evidence type="ECO:0000256" key="2">
    <source>
        <dbReference type="ARBA" id="ARBA00008873"/>
    </source>
</evidence>
<evidence type="ECO:0000256" key="1">
    <source>
        <dbReference type="ARBA" id="ARBA00004166"/>
    </source>
</evidence>
<keyword evidence="10 14" id="KW-0472">Membrane</keyword>